<dbReference type="SUPFAM" id="SSF56112">
    <property type="entry name" value="Protein kinase-like (PK-like)"/>
    <property type="match status" value="1"/>
</dbReference>
<feature type="region of interest" description="Disordered" evidence="1">
    <location>
        <begin position="170"/>
        <end position="213"/>
    </location>
</feature>
<evidence type="ECO:0000313" key="2">
    <source>
        <dbReference type="EMBL" id="GLD71969.1"/>
    </source>
</evidence>
<evidence type="ECO:0000313" key="3">
    <source>
        <dbReference type="Proteomes" id="UP001279410"/>
    </source>
</evidence>
<keyword evidence="2" id="KW-0808">Transferase</keyword>
<dbReference type="InterPro" id="IPR011009">
    <property type="entry name" value="Kinase-like_dom_sf"/>
</dbReference>
<name>A0AAD3RIR3_LATJO</name>
<dbReference type="Proteomes" id="UP001279410">
    <property type="component" value="Unassembled WGS sequence"/>
</dbReference>
<evidence type="ECO:0000256" key="1">
    <source>
        <dbReference type="SAM" id="MobiDB-lite"/>
    </source>
</evidence>
<comment type="caution">
    <text evidence="2">The sequence shown here is derived from an EMBL/GenBank/DDBJ whole genome shotgun (WGS) entry which is preliminary data.</text>
</comment>
<keyword evidence="3" id="KW-1185">Reference proteome</keyword>
<dbReference type="AlphaFoldDB" id="A0AAD3RIR3"/>
<dbReference type="EMBL" id="BRZM01000814">
    <property type="protein sequence ID" value="GLD71969.1"/>
    <property type="molecule type" value="Genomic_DNA"/>
</dbReference>
<sequence length="232" mass="26278">MEKCEKIGKGGEGLPHGVVFKCRNKTGDVSIKKFVESEDDPIIKSNWAHANLGESDRGFRRKRSFTAGVRYCDHTVLRNWTRHPRGASTRRELERDILITKHQVIKLCDFGFAEILTSTITKGRRPVGEQLNSRWLRCRSGLQRGETQKPNTQRFASNLERTAPEISLGNSAAAPSQDYLHQKTTSACPSKPSDKPSGLAHRPHSVSSHHPPQIRFNARTMMPAHRHHWRCS</sequence>
<proteinExistence type="predicted"/>
<protein>
    <submittedName>
        <fullName evidence="2">Cyclin-dependent kinase-like 1</fullName>
    </submittedName>
</protein>
<dbReference type="GO" id="GO:0016301">
    <property type="term" value="F:kinase activity"/>
    <property type="evidence" value="ECO:0007669"/>
    <property type="project" value="UniProtKB-KW"/>
</dbReference>
<gene>
    <name evidence="2" type="ORF">AKAME5_002329300</name>
</gene>
<accession>A0AAD3RIR3</accession>
<reference evidence="2" key="1">
    <citation type="submission" date="2022-08" db="EMBL/GenBank/DDBJ databases">
        <title>Genome sequencing of akame (Lates japonicus).</title>
        <authorList>
            <person name="Hashiguchi Y."/>
            <person name="Takahashi H."/>
        </authorList>
    </citation>
    <scope>NUCLEOTIDE SEQUENCE</scope>
    <source>
        <strain evidence="2">Kochi</strain>
    </source>
</reference>
<keyword evidence="2" id="KW-0418">Kinase</keyword>
<organism evidence="2 3">
    <name type="scientific">Lates japonicus</name>
    <name type="common">Japanese lates</name>
    <dbReference type="NCBI Taxonomy" id="270547"/>
    <lineage>
        <taxon>Eukaryota</taxon>
        <taxon>Metazoa</taxon>
        <taxon>Chordata</taxon>
        <taxon>Craniata</taxon>
        <taxon>Vertebrata</taxon>
        <taxon>Euteleostomi</taxon>
        <taxon>Actinopterygii</taxon>
        <taxon>Neopterygii</taxon>
        <taxon>Teleostei</taxon>
        <taxon>Neoteleostei</taxon>
        <taxon>Acanthomorphata</taxon>
        <taxon>Carangaria</taxon>
        <taxon>Carangaria incertae sedis</taxon>
        <taxon>Centropomidae</taxon>
        <taxon>Lates</taxon>
    </lineage>
</organism>